<evidence type="ECO:0000313" key="1">
    <source>
        <dbReference type="EMBL" id="RMU79812.1"/>
    </source>
</evidence>
<gene>
    <name evidence="1" type="ORF">ALP24_04758</name>
</gene>
<sequence length="55" mass="5970">MDQVIAITPVAAAAAQTVARVEGLPSSNFVSKPQKYLIETNPVLTELKQFMSSDY</sequence>
<dbReference type="EMBL" id="RBUF01000023">
    <property type="protein sequence ID" value="RMU79812.1"/>
    <property type="molecule type" value="Genomic_DNA"/>
</dbReference>
<proteinExistence type="predicted"/>
<protein>
    <submittedName>
        <fullName evidence="1">Filamentous hemagglutinin, intein-containing</fullName>
    </submittedName>
</protein>
<accession>A0A3M5XB57</accession>
<feature type="non-terminal residue" evidence="1">
    <location>
        <position position="55"/>
    </location>
</feature>
<name>A0A3M5XB57_PSEAP</name>
<dbReference type="Proteomes" id="UP000274315">
    <property type="component" value="Unassembled WGS sequence"/>
</dbReference>
<evidence type="ECO:0000313" key="2">
    <source>
        <dbReference type="Proteomes" id="UP000274315"/>
    </source>
</evidence>
<reference evidence="1 2" key="1">
    <citation type="submission" date="2018-08" db="EMBL/GenBank/DDBJ databases">
        <title>Recombination of ecologically and evolutionarily significant loci maintains genetic cohesion in the Pseudomonas syringae species complex.</title>
        <authorList>
            <person name="Dillon M."/>
            <person name="Thakur S."/>
            <person name="Almeida R.N.D."/>
            <person name="Weir B.S."/>
            <person name="Guttman D.S."/>
        </authorList>
    </citation>
    <scope>NUCLEOTIDE SEQUENCE [LARGE SCALE GENOMIC DNA]</scope>
    <source>
        <strain evidence="1 2">ICMP 11935</strain>
    </source>
</reference>
<organism evidence="1 2">
    <name type="scientific">Pseudomonas syringae pv. aptata</name>
    <dbReference type="NCBI Taxonomy" id="83167"/>
    <lineage>
        <taxon>Bacteria</taxon>
        <taxon>Pseudomonadati</taxon>
        <taxon>Pseudomonadota</taxon>
        <taxon>Gammaproteobacteria</taxon>
        <taxon>Pseudomonadales</taxon>
        <taxon>Pseudomonadaceae</taxon>
        <taxon>Pseudomonas</taxon>
        <taxon>Pseudomonas syringae</taxon>
    </lineage>
</organism>
<comment type="caution">
    <text evidence="1">The sequence shown here is derived from an EMBL/GenBank/DDBJ whole genome shotgun (WGS) entry which is preliminary data.</text>
</comment>
<dbReference type="AlphaFoldDB" id="A0A3M5XB57"/>